<keyword evidence="5" id="KW-1185">Reference proteome</keyword>
<feature type="domain" description="HDOD" evidence="3">
    <location>
        <begin position="167"/>
        <end position="358"/>
    </location>
</feature>
<dbReference type="PANTHER" id="PTHR33525">
    <property type="match status" value="1"/>
</dbReference>
<reference evidence="4 5" key="1">
    <citation type="submission" date="2019-11" db="EMBL/GenBank/DDBJ databases">
        <title>Comparative genomics of hydrocarbon-degrading Desulfosarcina strains.</title>
        <authorList>
            <person name="Watanabe M."/>
            <person name="Kojima H."/>
            <person name="Fukui M."/>
        </authorList>
    </citation>
    <scope>NUCLEOTIDE SEQUENCE [LARGE SCALE GENOMIC DNA]</scope>
    <source>
        <strain evidence="4 5">PP31</strain>
    </source>
</reference>
<dbReference type="InterPro" id="IPR052340">
    <property type="entry name" value="RNase_Y/CdgJ"/>
</dbReference>
<dbReference type="RefSeq" id="WP_155305472.1">
    <property type="nucleotide sequence ID" value="NZ_AP021875.1"/>
</dbReference>
<keyword evidence="1" id="KW-0597">Phosphoprotein</keyword>
<evidence type="ECO:0000313" key="5">
    <source>
        <dbReference type="Proteomes" id="UP000427769"/>
    </source>
</evidence>
<dbReference type="InterPro" id="IPR011006">
    <property type="entry name" value="CheY-like_superfamily"/>
</dbReference>
<dbReference type="AlphaFoldDB" id="A0A5K7Z933"/>
<dbReference type="KEGG" id="dwd:DSCW_40760"/>
<dbReference type="Proteomes" id="UP000427769">
    <property type="component" value="Chromosome"/>
</dbReference>
<dbReference type="Gene3D" id="3.40.50.2300">
    <property type="match status" value="1"/>
</dbReference>
<evidence type="ECO:0000313" key="4">
    <source>
        <dbReference type="EMBL" id="BBO76659.1"/>
    </source>
</evidence>
<dbReference type="PANTHER" id="PTHR33525:SF5">
    <property type="entry name" value="TWO COMPONENT SIGNAL TRANSDUCTION SYSTEM RESPONSE REGULATOR"/>
    <property type="match status" value="1"/>
</dbReference>
<dbReference type="SUPFAM" id="SSF52172">
    <property type="entry name" value="CheY-like"/>
    <property type="match status" value="1"/>
</dbReference>
<dbReference type="SMART" id="SM00448">
    <property type="entry name" value="REC"/>
    <property type="match status" value="1"/>
</dbReference>
<gene>
    <name evidence="4" type="ORF">DSCW_40760</name>
</gene>
<dbReference type="GO" id="GO:0000160">
    <property type="term" value="P:phosphorelay signal transduction system"/>
    <property type="evidence" value="ECO:0007669"/>
    <property type="project" value="InterPro"/>
</dbReference>
<dbReference type="SUPFAM" id="SSF109604">
    <property type="entry name" value="HD-domain/PDEase-like"/>
    <property type="match status" value="1"/>
</dbReference>
<dbReference type="Gene3D" id="1.10.3210.10">
    <property type="entry name" value="Hypothetical protein af1432"/>
    <property type="match status" value="1"/>
</dbReference>
<proteinExistence type="predicted"/>
<evidence type="ECO:0000259" key="2">
    <source>
        <dbReference type="PROSITE" id="PS50110"/>
    </source>
</evidence>
<feature type="domain" description="Response regulatory" evidence="2">
    <location>
        <begin position="2"/>
        <end position="128"/>
    </location>
</feature>
<name>A0A5K7Z933_9BACT</name>
<dbReference type="PROSITE" id="PS51833">
    <property type="entry name" value="HDOD"/>
    <property type="match status" value="1"/>
</dbReference>
<evidence type="ECO:0000259" key="3">
    <source>
        <dbReference type="PROSITE" id="PS51833"/>
    </source>
</evidence>
<dbReference type="NCBIfam" id="TIGR00277">
    <property type="entry name" value="HDIG"/>
    <property type="match status" value="1"/>
</dbReference>
<dbReference type="InterPro" id="IPR001789">
    <property type="entry name" value="Sig_transdc_resp-reg_receiver"/>
</dbReference>
<dbReference type="InterPro" id="IPR006675">
    <property type="entry name" value="HDIG_dom"/>
</dbReference>
<feature type="modified residue" description="4-aspartylphosphate" evidence="1">
    <location>
        <position position="55"/>
    </location>
</feature>
<dbReference type="Pfam" id="PF08668">
    <property type="entry name" value="HDOD"/>
    <property type="match status" value="1"/>
</dbReference>
<dbReference type="InterPro" id="IPR013976">
    <property type="entry name" value="HDOD"/>
</dbReference>
<dbReference type="EMBL" id="AP021875">
    <property type="protein sequence ID" value="BBO76659.1"/>
    <property type="molecule type" value="Genomic_DNA"/>
</dbReference>
<evidence type="ECO:0000256" key="1">
    <source>
        <dbReference type="PROSITE-ProRule" id="PRU00169"/>
    </source>
</evidence>
<protein>
    <recommendedName>
        <fullName evidence="6">Two-component system response regulator</fullName>
    </recommendedName>
</protein>
<evidence type="ECO:0008006" key="6">
    <source>
        <dbReference type="Google" id="ProtNLM"/>
    </source>
</evidence>
<organism evidence="4 5">
    <name type="scientific">Desulfosarcina widdelii</name>
    <dbReference type="NCBI Taxonomy" id="947919"/>
    <lineage>
        <taxon>Bacteria</taxon>
        <taxon>Pseudomonadati</taxon>
        <taxon>Thermodesulfobacteriota</taxon>
        <taxon>Desulfobacteria</taxon>
        <taxon>Desulfobacterales</taxon>
        <taxon>Desulfosarcinaceae</taxon>
        <taxon>Desulfosarcina</taxon>
    </lineage>
</organism>
<dbReference type="PROSITE" id="PS50110">
    <property type="entry name" value="RESPONSE_REGULATORY"/>
    <property type="match status" value="1"/>
</dbReference>
<accession>A0A5K7Z933</accession>
<dbReference type="OrthoDB" id="9803649at2"/>
<sequence length="426" mass="47449">MRILVIDSDPSSKTNATMLLQSMGHCDEAQDGLSAETVFREALEAGKPYELLLIDIESTDSQETSILTALRGIEEQLAVPSEKKVRIFVTTALSGRQLKTDCLMRGADEFLGKPLDKTVLFGKINKYGLLESRTASAEGTTPGVTIIEMSAVLDTINRKIEKDDPSLPPAPKIAMKLRQMIDCNAEIKEVVDLLQQDLAVATKLIRASNSAYYRGVKKSANLTQATSRLGLDRTREVVMSICCQGYFVTNHRPYREMVETLWWHSLACAHTADWVAERLGWKVEEDVFSIGLLHDIGKLLMIQVAGEMVQRKKGTQEVDMGDLYAAMKSHHERLGAAILEKMGYPEIFASLVKRHHRMDDPETTPRALQIIQRADMLAKAAGFGLGQQTPEAIAQAMEDLGIDERIKEDALSEIPLRMEQLRYVFG</sequence>